<reference evidence="1 2" key="1">
    <citation type="submission" date="2016-11" db="EMBL/GenBank/DDBJ databases">
        <title>Draft Genome Sequences of Nine Cyanobacterial Strains from Diverse Habitats.</title>
        <authorList>
            <person name="Zhu T."/>
            <person name="Hou S."/>
            <person name="Lu X."/>
            <person name="Hess W.R."/>
        </authorList>
    </citation>
    <scope>NUCLEOTIDE SEQUENCE [LARGE SCALE GENOMIC DNA]</scope>
    <source>
        <strain evidence="1 2">5.2 s.c.1</strain>
    </source>
</reference>
<accession>A0A1U7HZW4</accession>
<comment type="caution">
    <text evidence="1">The sequence shown here is derived from an EMBL/GenBank/DDBJ whole genome shotgun (WGS) entry which is preliminary data.</text>
</comment>
<protein>
    <submittedName>
        <fullName evidence="1">Uncharacterized protein</fullName>
    </submittedName>
</protein>
<dbReference type="Proteomes" id="UP000185984">
    <property type="component" value="Unassembled WGS sequence"/>
</dbReference>
<keyword evidence="2" id="KW-1185">Reference proteome</keyword>
<name>A0A1U7HZW4_9CHRO</name>
<sequence>MSGGVSDRQWRDVLGVLKVQADKLNINYLIQWAESLILQKYQHKHSNKLELLINIYYTYFLGNISPLHSLCLVRFV</sequence>
<dbReference type="EMBL" id="MRCC01000001">
    <property type="protein sequence ID" value="OKH29147.1"/>
    <property type="molecule type" value="Genomic_DNA"/>
</dbReference>
<organism evidence="1 2">
    <name type="scientific">Chroogloeocystis siderophila 5.2 s.c.1</name>
    <dbReference type="NCBI Taxonomy" id="247279"/>
    <lineage>
        <taxon>Bacteria</taxon>
        <taxon>Bacillati</taxon>
        <taxon>Cyanobacteriota</taxon>
        <taxon>Cyanophyceae</taxon>
        <taxon>Oscillatoriophycideae</taxon>
        <taxon>Chroococcales</taxon>
        <taxon>Chroococcaceae</taxon>
        <taxon>Chroogloeocystis</taxon>
    </lineage>
</organism>
<dbReference type="AlphaFoldDB" id="A0A1U7HZW4"/>
<gene>
    <name evidence="1" type="ORF">NIES1031_00655</name>
</gene>
<evidence type="ECO:0000313" key="1">
    <source>
        <dbReference type="EMBL" id="OKH29147.1"/>
    </source>
</evidence>
<evidence type="ECO:0000313" key="2">
    <source>
        <dbReference type="Proteomes" id="UP000185984"/>
    </source>
</evidence>
<proteinExistence type="predicted"/>